<evidence type="ECO:0000256" key="1">
    <source>
        <dbReference type="SAM" id="Coils"/>
    </source>
</evidence>
<gene>
    <name evidence="3" type="ORF">GCE9029_01176</name>
</gene>
<reference evidence="4" key="1">
    <citation type="submission" date="2016-02" db="EMBL/GenBank/DDBJ databases">
        <authorList>
            <person name="Rodrigo-Torres Lidia"/>
            <person name="Arahal R.David."/>
        </authorList>
    </citation>
    <scope>NUCLEOTIDE SEQUENCE [LARGE SCALE GENOMIC DNA]</scope>
    <source>
        <strain evidence="4">CECT 9029</strain>
    </source>
</reference>
<dbReference type="AlphaFoldDB" id="A0A128EWM6"/>
<evidence type="ECO:0000313" key="4">
    <source>
        <dbReference type="Proteomes" id="UP000071641"/>
    </source>
</evidence>
<feature type="coiled-coil region" evidence="1">
    <location>
        <begin position="157"/>
        <end position="225"/>
    </location>
</feature>
<evidence type="ECO:0000256" key="2">
    <source>
        <dbReference type="SAM" id="MobiDB-lite"/>
    </source>
</evidence>
<dbReference type="EMBL" id="FIZX01000001">
    <property type="protein sequence ID" value="CZF78978.1"/>
    <property type="molecule type" value="Genomic_DNA"/>
</dbReference>
<accession>A0A128EWM6</accession>
<name>A0A128EWM6_9GAMM</name>
<feature type="region of interest" description="Disordered" evidence="2">
    <location>
        <begin position="586"/>
        <end position="607"/>
    </location>
</feature>
<dbReference type="Proteomes" id="UP000071641">
    <property type="component" value="Unassembled WGS sequence"/>
</dbReference>
<dbReference type="STRING" id="1796497.GCE9029_01176"/>
<evidence type="ECO:0000313" key="3">
    <source>
        <dbReference type="EMBL" id="CZF78978.1"/>
    </source>
</evidence>
<dbReference type="OrthoDB" id="6630468at2"/>
<organism evidence="3 4">
    <name type="scientific">Grimontia celer</name>
    <dbReference type="NCBI Taxonomy" id="1796497"/>
    <lineage>
        <taxon>Bacteria</taxon>
        <taxon>Pseudomonadati</taxon>
        <taxon>Pseudomonadota</taxon>
        <taxon>Gammaproteobacteria</taxon>
        <taxon>Vibrionales</taxon>
        <taxon>Vibrionaceae</taxon>
        <taxon>Grimontia</taxon>
    </lineage>
</organism>
<keyword evidence="1" id="KW-0175">Coiled coil</keyword>
<dbReference type="RefSeq" id="WP_062661643.1">
    <property type="nucleotide sequence ID" value="NZ_FIZX01000001.1"/>
</dbReference>
<protein>
    <submittedName>
        <fullName evidence="3">Uncharacterized protein</fullName>
    </submittedName>
</protein>
<sequence length="607" mass="66194">MATQNLANVYVTMAVSDYEYIKGMVGIEKITKQKLQQAQKDFDLFEKKTGASLNKANKNFNGFAGQFGYQAQDLIVQIQGGQNALLAIGQQGSQLASVLHPLAGLFVVLGTTAATLAIQFFDLGGTVEKTAEQIDQMAKDTENLTTAQRELVKIELTKRLIEQSDAHAKNVEALEKELASQNETLQTYKNVAKAYTFTENGLAKYDALQQKHTETEIKLRAEIDESNKALSDTAKLLDNLDPKQKEQAMLIADSVTAYESLTLSLTNSIDTYGLTDIAVEKFNARLKLGAGATQEQIDAIDSLIDKKYELAEADKKADAQLQYFEQQLANEEKFRQDQIKAQAAFDKQIEQLQINNISNANDKLAAQQEAEIESYRNQKEQLLISEEDFQLAKEEIQKKYAQKQIQLTEQVKAAELKVYSDLASSIGSTFSQLSEESSAFATVAFLAQQAAAFGNAIINAELASTNALANVPAPYNVAVAAAARTAGYISAGVIAGTTIASVATGQYHGGTDYVPDSMNNQSFLLKAGERVIQPEANKDLSEFLEKQKSGKAGESVQVVTNNTFNNGGKDFAGMVMKTLSEQPKQTAAIVSKGQQFRPTRSSGGRTR</sequence>
<proteinExistence type="predicted"/>
<keyword evidence="4" id="KW-1185">Reference proteome</keyword>
<feature type="compositionally biased region" description="Polar residues" evidence="2">
    <location>
        <begin position="592"/>
        <end position="607"/>
    </location>
</feature>